<protein>
    <submittedName>
        <fullName evidence="1">Uncharacterized protein</fullName>
    </submittedName>
</protein>
<name>A0A2P2N6I2_RHIMU</name>
<organism evidence="1">
    <name type="scientific">Rhizophora mucronata</name>
    <name type="common">Asiatic mangrove</name>
    <dbReference type="NCBI Taxonomy" id="61149"/>
    <lineage>
        <taxon>Eukaryota</taxon>
        <taxon>Viridiplantae</taxon>
        <taxon>Streptophyta</taxon>
        <taxon>Embryophyta</taxon>
        <taxon>Tracheophyta</taxon>
        <taxon>Spermatophyta</taxon>
        <taxon>Magnoliopsida</taxon>
        <taxon>eudicotyledons</taxon>
        <taxon>Gunneridae</taxon>
        <taxon>Pentapetalae</taxon>
        <taxon>rosids</taxon>
        <taxon>fabids</taxon>
        <taxon>Malpighiales</taxon>
        <taxon>Rhizophoraceae</taxon>
        <taxon>Rhizophora</taxon>
    </lineage>
</organism>
<evidence type="ECO:0000313" key="1">
    <source>
        <dbReference type="EMBL" id="MBX38006.1"/>
    </source>
</evidence>
<dbReference type="EMBL" id="GGEC01057522">
    <property type="protein sequence ID" value="MBX38006.1"/>
    <property type="molecule type" value="Transcribed_RNA"/>
</dbReference>
<dbReference type="AlphaFoldDB" id="A0A2P2N6I2"/>
<reference evidence="1" key="1">
    <citation type="submission" date="2018-02" db="EMBL/GenBank/DDBJ databases">
        <title>Rhizophora mucronata_Transcriptome.</title>
        <authorList>
            <person name="Meera S.P."/>
            <person name="Sreeshan A."/>
            <person name="Augustine A."/>
        </authorList>
    </citation>
    <scope>NUCLEOTIDE SEQUENCE</scope>
    <source>
        <tissue evidence="1">Leaf</tissue>
    </source>
</reference>
<accession>A0A2P2N6I2</accession>
<proteinExistence type="predicted"/>
<sequence>MYNKYGEIFQEVNMLIMKIENLFCKSV</sequence>